<keyword evidence="2" id="KW-1185">Reference proteome</keyword>
<protein>
    <submittedName>
        <fullName evidence="1">Uncharacterized protein</fullName>
    </submittedName>
</protein>
<reference evidence="1 2" key="1">
    <citation type="submission" date="2016-06" db="EMBL/GenBank/DDBJ databases">
        <authorList>
            <person name="Kjaerup R.B."/>
            <person name="Dalgaard T.S."/>
            <person name="Juul-Madsen H.R."/>
        </authorList>
    </citation>
    <scope>NUCLEOTIDE SEQUENCE [LARGE SCALE GENOMIC DNA]</scope>
    <source>
        <strain evidence="1">3</strain>
    </source>
</reference>
<organism evidence="1 2">
    <name type="scientific">Candidatus Accumulibacter aalborgensis</name>
    <dbReference type="NCBI Taxonomy" id="1860102"/>
    <lineage>
        <taxon>Bacteria</taxon>
        <taxon>Pseudomonadati</taxon>
        <taxon>Pseudomonadota</taxon>
        <taxon>Betaproteobacteria</taxon>
        <taxon>Candidatus Accumulibacter</taxon>
    </lineage>
</organism>
<dbReference type="Proteomes" id="UP000199169">
    <property type="component" value="Unassembled WGS sequence"/>
</dbReference>
<evidence type="ECO:0000313" key="2">
    <source>
        <dbReference type="Proteomes" id="UP000199169"/>
    </source>
</evidence>
<dbReference type="AlphaFoldDB" id="A0A1A8XQQ0"/>
<dbReference type="STRING" id="1860102.ACCAA_310040"/>
<dbReference type="EMBL" id="FLQX01000107">
    <property type="protein sequence ID" value="SBT06283.1"/>
    <property type="molecule type" value="Genomic_DNA"/>
</dbReference>
<accession>A0A1A8XQQ0</accession>
<gene>
    <name evidence="1" type="ORF">ACCAA_310040</name>
</gene>
<evidence type="ECO:0000313" key="1">
    <source>
        <dbReference type="EMBL" id="SBT06283.1"/>
    </source>
</evidence>
<name>A0A1A8XQQ0_9PROT</name>
<proteinExistence type="predicted"/>
<sequence>MATATISQRPCSDPMLYCREQTHSLSARRPRRGIGRPTVAVTQSGEFLFDLNSRRVIVLWILESLFPTVCSYMYHPGVTSGRFSVGGPIRRLPCS</sequence>